<keyword evidence="3" id="KW-1185">Reference proteome</keyword>
<reference evidence="2" key="1">
    <citation type="journal article" date="2021" name="IMA Fungus">
        <title>Genomic characterization of three marine fungi, including Emericellopsis atlantica sp. nov. with signatures of a generalist lifestyle and marine biomass degradation.</title>
        <authorList>
            <person name="Hagestad O.C."/>
            <person name="Hou L."/>
            <person name="Andersen J.H."/>
            <person name="Hansen E.H."/>
            <person name="Altermark B."/>
            <person name="Li C."/>
            <person name="Kuhnert E."/>
            <person name="Cox R.J."/>
            <person name="Crous P.W."/>
            <person name="Spatafora J.W."/>
            <person name="Lail K."/>
            <person name="Amirebrahimi M."/>
            <person name="Lipzen A."/>
            <person name="Pangilinan J."/>
            <person name="Andreopoulos W."/>
            <person name="Hayes R.D."/>
            <person name="Ng V."/>
            <person name="Grigoriev I.V."/>
            <person name="Jackson S.A."/>
            <person name="Sutton T.D.S."/>
            <person name="Dobson A.D.W."/>
            <person name="Rama T."/>
        </authorList>
    </citation>
    <scope>NUCLEOTIDE SEQUENCE</scope>
    <source>
        <strain evidence="2">TRa3180A</strain>
    </source>
</reference>
<dbReference type="OrthoDB" id="5420387at2759"/>
<dbReference type="PANTHER" id="PTHR42345">
    <property type="entry name" value="TPR_REGION DOMAIN-CONTAINING PROTEIN"/>
    <property type="match status" value="1"/>
</dbReference>
<name>A0A9P8CKJ9_9HELO</name>
<gene>
    <name evidence="2" type="ORF">BJ878DRAFT_487168</name>
</gene>
<dbReference type="Proteomes" id="UP000887226">
    <property type="component" value="Unassembled WGS sequence"/>
</dbReference>
<comment type="caution">
    <text evidence="2">The sequence shown here is derived from an EMBL/GenBank/DDBJ whole genome shotgun (WGS) entry which is preliminary data.</text>
</comment>
<feature type="compositionally biased region" description="Polar residues" evidence="1">
    <location>
        <begin position="1"/>
        <end position="29"/>
    </location>
</feature>
<dbReference type="AlphaFoldDB" id="A0A9P8CKJ9"/>
<evidence type="ECO:0000313" key="2">
    <source>
        <dbReference type="EMBL" id="KAG9248641.1"/>
    </source>
</evidence>
<evidence type="ECO:0000256" key="1">
    <source>
        <dbReference type="SAM" id="MobiDB-lite"/>
    </source>
</evidence>
<feature type="compositionally biased region" description="Basic residues" evidence="1">
    <location>
        <begin position="35"/>
        <end position="44"/>
    </location>
</feature>
<protein>
    <submittedName>
        <fullName evidence="2">Uncharacterized protein</fullName>
    </submittedName>
</protein>
<evidence type="ECO:0000313" key="3">
    <source>
        <dbReference type="Proteomes" id="UP000887226"/>
    </source>
</evidence>
<feature type="compositionally biased region" description="Polar residues" evidence="1">
    <location>
        <begin position="50"/>
        <end position="60"/>
    </location>
</feature>
<dbReference type="EMBL" id="MU253745">
    <property type="protein sequence ID" value="KAG9248641.1"/>
    <property type="molecule type" value="Genomic_DNA"/>
</dbReference>
<proteinExistence type="predicted"/>
<sequence>MLSFLSTVRRSKGSNDSQKSGSGRTNQQDGGDKKVPRRQSKRAIFRNLLKGSSSKRNSTHTGERSSKSSLYPIPEISNPSLDPNKPLPSAPPEPGDSEQTPIIRPVRSMQRIISPISPAELKKLFSGAPQFFAHKSDPRATAHGSVKFPWDDAEHVAGLSDHIPILNSAWSSVTAWPHITQDIRHDDEAVGKYNQTRQRQYMPGCRERPSMLSMQGLERGTVGFAAALDVGIADSCNEGPYERPSEESDHDPELRTHVPLVQDAAYIRDLRIDYSKRRNPPKPPKLLDARKLKDAVKEISTYYLTGDNRSTTELWTSLFLKIHPPNTVRDHNNPYSLQIQIDEIVKVLATPLVWVDFSLVEWRIRLGQILWTDVLPSDEDVIINNRIANHVAEEKFWLLLQILLSCELLIRLDRLVVLAENRDETFIITDAKLSEKLASESIRWSLLLARYWLENMEMEESVSEVPEVPEVRTTWAGALYGIISPSTGSNETIDPAKIDVDDILFKGRNQQKQLEGLLHFGRELKWPGMGENIDANNVTMGTGNTPAVTPMSVGTQRSGSYFGQRPDIHRSVSRSHRISAMLFPKGWLSNTYLSGLILPGEGLSHFLISTLLENDRAAMSSLGHDACLYGGFTYSQRSFWSKECIVGRVLAAGKGSAECMGWVSSPVTPRIPDFQGDTWVDIVAEPNGIYDRPRILDNQAIERDGHPIAGADKTSILPGDFVFPSDDSFIGDALLVALEYLDLSMADDVVSDTLEIETLYTTDDDSTAPIPTYSAKMSFGVDQGGKDRRTVCLELKHLIHFVTAFPCITSPDALKLSSPIHPHNSSNSPIASPRDFTGHPLHKGFTYTKMQLSSILFSPDQTLESLLSPPSSPMLAAHSSTHTTNSNIPRVLVIDCIDSTTNAFPIRPSPSPRASHSMEADYGNDLEMMARALCAERGWNAIISRRGRVCLACSVREAAALGWRVIIRLG</sequence>
<feature type="region of interest" description="Disordered" evidence="1">
    <location>
        <begin position="1"/>
        <end position="103"/>
    </location>
</feature>
<accession>A0A9P8CKJ9</accession>
<feature type="compositionally biased region" description="Pro residues" evidence="1">
    <location>
        <begin position="85"/>
        <end position="94"/>
    </location>
</feature>
<organism evidence="2 3">
    <name type="scientific">Calycina marina</name>
    <dbReference type="NCBI Taxonomy" id="1763456"/>
    <lineage>
        <taxon>Eukaryota</taxon>
        <taxon>Fungi</taxon>
        <taxon>Dikarya</taxon>
        <taxon>Ascomycota</taxon>
        <taxon>Pezizomycotina</taxon>
        <taxon>Leotiomycetes</taxon>
        <taxon>Helotiales</taxon>
        <taxon>Pezizellaceae</taxon>
        <taxon>Calycina</taxon>
    </lineage>
</organism>
<dbReference type="PANTHER" id="PTHR42345:SF2">
    <property type="entry name" value="HELICASE-LIKE PROTEIN"/>
    <property type="match status" value="1"/>
</dbReference>